<evidence type="ECO:0000256" key="1">
    <source>
        <dbReference type="SAM" id="MobiDB-lite"/>
    </source>
</evidence>
<protein>
    <submittedName>
        <fullName evidence="2">Uncharacterized protein</fullName>
    </submittedName>
</protein>
<dbReference type="EMBL" id="SMFZ01000001">
    <property type="protein sequence ID" value="TCK25069.1"/>
    <property type="molecule type" value="Genomic_DNA"/>
</dbReference>
<keyword evidence="3" id="KW-1185">Reference proteome</keyword>
<gene>
    <name evidence="2" type="ORF">EV378_0866</name>
</gene>
<feature type="compositionally biased region" description="Gly residues" evidence="1">
    <location>
        <begin position="106"/>
        <end position="118"/>
    </location>
</feature>
<dbReference type="AlphaFoldDB" id="A0A4R1HYA5"/>
<organism evidence="2 3">
    <name type="scientific">Pseudonocardia endophytica</name>
    <dbReference type="NCBI Taxonomy" id="401976"/>
    <lineage>
        <taxon>Bacteria</taxon>
        <taxon>Bacillati</taxon>
        <taxon>Actinomycetota</taxon>
        <taxon>Actinomycetes</taxon>
        <taxon>Pseudonocardiales</taxon>
        <taxon>Pseudonocardiaceae</taxon>
        <taxon>Pseudonocardia</taxon>
    </lineage>
</organism>
<dbReference type="Proteomes" id="UP000295560">
    <property type="component" value="Unassembled WGS sequence"/>
</dbReference>
<proteinExistence type="predicted"/>
<evidence type="ECO:0000313" key="2">
    <source>
        <dbReference type="EMBL" id="TCK25069.1"/>
    </source>
</evidence>
<feature type="compositionally biased region" description="Low complexity" evidence="1">
    <location>
        <begin position="93"/>
        <end position="105"/>
    </location>
</feature>
<evidence type="ECO:0000313" key="3">
    <source>
        <dbReference type="Proteomes" id="UP000295560"/>
    </source>
</evidence>
<name>A0A4R1HYA5_PSEEN</name>
<sequence length="140" mass="14185">MSGQNTCGAHAGMGSDLRRTALVLLERLRAAVEPLREGAEPEPGSAGACQACPVCAVVAVLRGERSELAAQLAEHATGLVAVLAAVLEADEPAAAPRPGPATRNGNGNGDGHANGNGNGYAARVPSAHGRSVQRITVHRR</sequence>
<dbReference type="RefSeq" id="WP_132421418.1">
    <property type="nucleotide sequence ID" value="NZ_SMFZ01000001.1"/>
</dbReference>
<comment type="caution">
    <text evidence="2">The sequence shown here is derived from an EMBL/GenBank/DDBJ whole genome shotgun (WGS) entry which is preliminary data.</text>
</comment>
<accession>A0A4R1HYA5</accession>
<feature type="region of interest" description="Disordered" evidence="1">
    <location>
        <begin position="93"/>
        <end position="140"/>
    </location>
</feature>
<reference evidence="2 3" key="1">
    <citation type="submission" date="2019-03" db="EMBL/GenBank/DDBJ databases">
        <title>Sequencing the genomes of 1000 actinobacteria strains.</title>
        <authorList>
            <person name="Klenk H.-P."/>
        </authorList>
    </citation>
    <scope>NUCLEOTIDE SEQUENCE [LARGE SCALE GENOMIC DNA]</scope>
    <source>
        <strain evidence="2 3">DSM 44969</strain>
    </source>
</reference>